<sequence length="406" mass="48110">MKKIIKLFWSFNIIKIEKWLSEKALEGYILKDVNMITRVFTFEKGKSKKLTYKICCEARGTKDIQNALKKDGWYKVYNKGKWFFITNEKEKEEIKIYPSRERLLKRIKILKSILGFIVLYYGVSFGIFFILFVPVIIAWIFELGNIQYINEASEESIESGVSYFTNKDISGVVSVLVVISILLYLILKLNTREKELKGNCTSNLIISDDNVILEEEEVSHKKGVKTIKKLKLGWMYSPDKLENWLEKMESRGFNLYKVNNLGTKFYFAEGKPRKIRYITDYQNLENEACYEIYKQDGWKLIFNSMGSITKWTIWGKEYVDERPEIYSDKSDMLKHAKKVLISYSTWLIPVIIMYMFQVKMQMTLVRKYGYKVWGLTLIPMIAVIYFCYLYYNAIAFYNRTKKQLMI</sequence>
<dbReference type="Pfam" id="PF11193">
    <property type="entry name" value="DUF2812"/>
    <property type="match status" value="2"/>
</dbReference>
<reference evidence="2 3" key="1">
    <citation type="submission" date="2021-06" db="EMBL/GenBank/DDBJ databases">
        <authorList>
            <person name="Sun Q."/>
            <person name="Li D."/>
        </authorList>
    </citation>
    <scope>NUCLEOTIDE SEQUENCE [LARGE SCALE GENOMIC DNA]</scope>
    <source>
        <strain evidence="2 3">MSJ-11</strain>
    </source>
</reference>
<name>A0ABS6EFR5_9CLOT</name>
<dbReference type="RefSeq" id="WP_216438485.1">
    <property type="nucleotide sequence ID" value="NZ_JAHLQF010000002.1"/>
</dbReference>
<accession>A0ABS6EFR5</accession>
<dbReference type="EMBL" id="JAHLQF010000002">
    <property type="protein sequence ID" value="MBU5483987.1"/>
    <property type="molecule type" value="Genomic_DNA"/>
</dbReference>
<gene>
    <name evidence="2" type="ORF">KQI86_06565</name>
</gene>
<evidence type="ECO:0000256" key="1">
    <source>
        <dbReference type="SAM" id="Phobius"/>
    </source>
</evidence>
<evidence type="ECO:0000313" key="3">
    <source>
        <dbReference type="Proteomes" id="UP000726170"/>
    </source>
</evidence>
<protein>
    <submittedName>
        <fullName evidence="2">DUF2812 domain-containing protein</fullName>
    </submittedName>
</protein>
<keyword evidence="3" id="KW-1185">Reference proteome</keyword>
<feature type="transmembrane region" description="Helical" evidence="1">
    <location>
        <begin position="377"/>
        <end position="397"/>
    </location>
</feature>
<keyword evidence="1" id="KW-0472">Membrane</keyword>
<dbReference type="Proteomes" id="UP000726170">
    <property type="component" value="Unassembled WGS sequence"/>
</dbReference>
<evidence type="ECO:0000313" key="2">
    <source>
        <dbReference type="EMBL" id="MBU5483987.1"/>
    </source>
</evidence>
<keyword evidence="1" id="KW-1133">Transmembrane helix</keyword>
<feature type="transmembrane region" description="Helical" evidence="1">
    <location>
        <begin position="113"/>
        <end position="141"/>
    </location>
</feature>
<comment type="caution">
    <text evidence="2">The sequence shown here is derived from an EMBL/GenBank/DDBJ whole genome shotgun (WGS) entry which is preliminary data.</text>
</comment>
<feature type="transmembrane region" description="Helical" evidence="1">
    <location>
        <begin position="339"/>
        <end position="357"/>
    </location>
</feature>
<feature type="transmembrane region" description="Helical" evidence="1">
    <location>
        <begin position="169"/>
        <end position="187"/>
    </location>
</feature>
<dbReference type="InterPro" id="IPR021359">
    <property type="entry name" value="DUF2812"/>
</dbReference>
<organism evidence="2 3">
    <name type="scientific">Clostridium mobile</name>
    <dbReference type="NCBI Taxonomy" id="2841512"/>
    <lineage>
        <taxon>Bacteria</taxon>
        <taxon>Bacillati</taxon>
        <taxon>Bacillota</taxon>
        <taxon>Clostridia</taxon>
        <taxon>Eubacteriales</taxon>
        <taxon>Clostridiaceae</taxon>
        <taxon>Clostridium</taxon>
    </lineage>
</organism>
<keyword evidence="1" id="KW-0812">Transmembrane</keyword>
<proteinExistence type="predicted"/>